<dbReference type="EMBL" id="QMDX01000003">
    <property type="protein sequence ID" value="TSD14584.1"/>
    <property type="molecule type" value="Genomic_DNA"/>
</dbReference>
<evidence type="ECO:0008006" key="4">
    <source>
        <dbReference type="Google" id="ProtNLM"/>
    </source>
</evidence>
<feature type="region of interest" description="Disordered" evidence="1">
    <location>
        <begin position="299"/>
        <end position="323"/>
    </location>
</feature>
<gene>
    <name evidence="2" type="ORF">DP107_06250</name>
</gene>
<evidence type="ECO:0000256" key="1">
    <source>
        <dbReference type="SAM" id="MobiDB-lite"/>
    </source>
</evidence>
<proteinExistence type="predicted"/>
<accession>A0A554NB03</accession>
<sequence length="323" mass="35172">MNAPVRWKFSSFRWTSAPVRSEKPKERSSGVSRTTSEIRSRAARTSSMSSMPDLPRRRCCSFGRRPARNGKTPRATRVRMRMDTALTTVGRAVLFAHWPVPAAQLRPHLPEALELDTHEGSAWASVLAFEVAEARPRALPAGLSPTGAFGEATLRTYVRHDGDPGVYFLSLDAGTRVGAAALQGAMGMPCYHAETTVDIDERDGVVRSVSFRSRRSQAGQPPATLRATYGPDGEPAAAEPGSLAEFCVERRRWFTDTGKPSPYLSRVAPGLRVGEIDRDPWRVAPAEATVERNSLGRALGIDLDGPPTAQYSPGFESAVTARR</sequence>
<feature type="region of interest" description="Disordered" evidence="1">
    <location>
        <begin position="211"/>
        <end position="238"/>
    </location>
</feature>
<dbReference type="AlphaFoldDB" id="A0A554NB03"/>
<dbReference type="InterPro" id="IPR018644">
    <property type="entry name" value="DUF2071"/>
</dbReference>
<name>A0A554NB03_9EURY</name>
<dbReference type="InParanoid" id="A0A554NB03"/>
<comment type="caution">
    <text evidence="2">The sequence shown here is derived from an EMBL/GenBank/DDBJ whole genome shotgun (WGS) entry which is preliminary data.</text>
</comment>
<dbReference type="Gene3D" id="2.40.400.10">
    <property type="entry name" value="Acetoacetate decarboxylase-like"/>
    <property type="match status" value="1"/>
</dbReference>
<dbReference type="Pfam" id="PF09844">
    <property type="entry name" value="DUF2071"/>
    <property type="match status" value="1"/>
</dbReference>
<protein>
    <recommendedName>
        <fullName evidence="4">DUF2071 domain-containing protein</fullName>
    </recommendedName>
</protein>
<dbReference type="Proteomes" id="UP000319894">
    <property type="component" value="Unassembled WGS sequence"/>
</dbReference>
<dbReference type="PANTHER" id="PTHR39186:SF1">
    <property type="entry name" value="DUF2071 DOMAIN-CONTAINING PROTEIN"/>
    <property type="match status" value="1"/>
</dbReference>
<feature type="region of interest" description="Disordered" evidence="1">
    <location>
        <begin position="17"/>
        <end position="75"/>
    </location>
</feature>
<organism evidence="2 3">
    <name type="scientific">Haloglomus irregulare</name>
    <dbReference type="NCBI Taxonomy" id="2234134"/>
    <lineage>
        <taxon>Archaea</taxon>
        <taxon>Methanobacteriati</taxon>
        <taxon>Methanobacteriota</taxon>
        <taxon>Stenosarchaea group</taxon>
        <taxon>Halobacteria</taxon>
        <taxon>Halobacteriales</taxon>
        <taxon>Natronomonadaceae</taxon>
        <taxon>Haloglomus</taxon>
    </lineage>
</organism>
<dbReference type="InterPro" id="IPR023375">
    <property type="entry name" value="ADC_dom_sf"/>
</dbReference>
<reference evidence="2 3" key="1">
    <citation type="submission" date="2018-06" db="EMBL/GenBank/DDBJ databases">
        <title>Natronomonas sp. F16-60 a new haloarchaeon isolated from a solar saltern of Isla Cristina, Huelva, Spain.</title>
        <authorList>
            <person name="Duran-Viseras A."/>
            <person name="Sanchez-Porro C."/>
            <person name="Ventosa A."/>
        </authorList>
    </citation>
    <scope>NUCLEOTIDE SEQUENCE [LARGE SCALE GENOMIC DNA]</scope>
    <source>
        <strain evidence="2 3">F16-60</strain>
    </source>
</reference>
<evidence type="ECO:0000313" key="2">
    <source>
        <dbReference type="EMBL" id="TSD14584.1"/>
    </source>
</evidence>
<keyword evidence="3" id="KW-1185">Reference proteome</keyword>
<dbReference type="SUPFAM" id="SSF160104">
    <property type="entry name" value="Acetoacetate decarboxylase-like"/>
    <property type="match status" value="1"/>
</dbReference>
<evidence type="ECO:0000313" key="3">
    <source>
        <dbReference type="Proteomes" id="UP000319894"/>
    </source>
</evidence>
<dbReference type="PANTHER" id="PTHR39186">
    <property type="entry name" value="DUF2071 FAMILY PROTEIN"/>
    <property type="match status" value="1"/>
</dbReference>